<dbReference type="SUPFAM" id="SSF54292">
    <property type="entry name" value="2Fe-2S ferredoxin-like"/>
    <property type="match status" value="1"/>
</dbReference>
<dbReference type="InterPro" id="IPR023753">
    <property type="entry name" value="FAD/NAD-binding_dom"/>
</dbReference>
<dbReference type="PANTHER" id="PTHR42783:SF3">
    <property type="entry name" value="GLUTAMATE SYNTHASE [NADPH] SMALL CHAIN-RELATED"/>
    <property type="match status" value="1"/>
</dbReference>
<dbReference type="PANTHER" id="PTHR42783">
    <property type="entry name" value="GLUTAMATE SYNTHASE [NADPH] SMALL CHAIN"/>
    <property type="match status" value="1"/>
</dbReference>
<feature type="region of interest" description="Disordered" evidence="1">
    <location>
        <begin position="538"/>
        <end position="562"/>
    </location>
</feature>
<dbReference type="PRINTS" id="PR00419">
    <property type="entry name" value="ADXRDTASE"/>
</dbReference>
<dbReference type="InterPro" id="IPR036010">
    <property type="entry name" value="2Fe-2S_ferredoxin-like_sf"/>
</dbReference>
<dbReference type="SUPFAM" id="SSF54862">
    <property type="entry name" value="4Fe-4S ferredoxins"/>
    <property type="match status" value="1"/>
</dbReference>
<feature type="compositionally biased region" description="Basic and acidic residues" evidence="1">
    <location>
        <begin position="550"/>
        <end position="562"/>
    </location>
</feature>
<dbReference type="Gene3D" id="1.10.1060.10">
    <property type="entry name" value="Alpha-helical ferredoxin"/>
    <property type="match status" value="1"/>
</dbReference>
<dbReference type="AlphaFoldDB" id="A0A9D1I8U2"/>
<dbReference type="Pfam" id="PF13510">
    <property type="entry name" value="Fer2_4"/>
    <property type="match status" value="1"/>
</dbReference>
<sequence length="562" mass="60897">MSIHFKINNTEVEAEPGELLIHTAQKYGIEIPSLCHNDKVKSYGACGVCVVENAKGGKLMRSCSTEVGPQFEGMEIYTETPRVIQARKIAVELLMTDHTGDCRPPCMLECPAHTDCQGYVGLIANGFTEEAVRLIMEKIPLPASIGRVCPHPCEKACRRAALEEPVSIANLKRFAGDVNLGKGEHAYKPDVLPDTGKKVAVIGGGPAGLTAAAVLRGKGHAVEVFDMMPEMGGMLRYGIPEYRLPKAIVAQEVALLASMGIGMHNNVKVGEGKYTLEYFRSEYDAVIVAIGAWTSSRMRIPGEDLAGVMGGIDFLREIALGKIPDLGRKVAVVGGGNTAMDACRSAVRAGASEVYTIYRRTRAEMPAEQIEIDEAEEEGVVFKFLCNPVEILGKDGRVCAVKAQKMKLGEPDAGGRRAPVPVDGEFETIEVDTVIMAIGQSCNLSGFETLEHTKKNTLSADETNFTTSESGVFACGDVTNRGAGIAIAAIAEAQKAAAAAHEYLTSGLAAERAKNEDEMFYSKRELSKEQIREEYSFRNSENRVPLRHRSAQERKTDFKEFV</sequence>
<dbReference type="GO" id="GO:0016491">
    <property type="term" value="F:oxidoreductase activity"/>
    <property type="evidence" value="ECO:0007669"/>
    <property type="project" value="InterPro"/>
</dbReference>
<feature type="domain" description="2Fe-2S ferredoxin-type" evidence="2">
    <location>
        <begin position="1"/>
        <end position="82"/>
    </location>
</feature>
<dbReference type="InterPro" id="IPR001041">
    <property type="entry name" value="2Fe-2S_ferredoxin-type"/>
</dbReference>
<dbReference type="Pfam" id="PF07992">
    <property type="entry name" value="Pyr_redox_2"/>
    <property type="match status" value="1"/>
</dbReference>
<dbReference type="InterPro" id="IPR009051">
    <property type="entry name" value="Helical_ferredxn"/>
</dbReference>
<evidence type="ECO:0000313" key="3">
    <source>
        <dbReference type="EMBL" id="HIU29987.1"/>
    </source>
</evidence>
<organism evidence="3 4">
    <name type="scientific">Candidatus Egerieisoma faecipullorum</name>
    <dbReference type="NCBI Taxonomy" id="2840963"/>
    <lineage>
        <taxon>Bacteria</taxon>
        <taxon>Bacillati</taxon>
        <taxon>Bacillota</taxon>
        <taxon>Clostridia</taxon>
        <taxon>Eubacteriales</taxon>
        <taxon>Clostridiaceae</taxon>
        <taxon>Clostridiaceae incertae sedis</taxon>
        <taxon>Candidatus Egerieisoma</taxon>
    </lineage>
</organism>
<reference evidence="3" key="1">
    <citation type="submission" date="2020-10" db="EMBL/GenBank/DDBJ databases">
        <authorList>
            <person name="Gilroy R."/>
        </authorList>
    </citation>
    <scope>NUCLEOTIDE SEQUENCE</scope>
    <source>
        <strain evidence="3">CHK195-4489</strain>
    </source>
</reference>
<accession>A0A9D1I8U2</accession>
<reference evidence="3" key="2">
    <citation type="journal article" date="2021" name="PeerJ">
        <title>Extensive microbial diversity within the chicken gut microbiome revealed by metagenomics and culture.</title>
        <authorList>
            <person name="Gilroy R."/>
            <person name="Ravi A."/>
            <person name="Getino M."/>
            <person name="Pursley I."/>
            <person name="Horton D.L."/>
            <person name="Alikhan N.F."/>
            <person name="Baker D."/>
            <person name="Gharbi K."/>
            <person name="Hall N."/>
            <person name="Watson M."/>
            <person name="Adriaenssens E.M."/>
            <person name="Foster-Nyarko E."/>
            <person name="Jarju S."/>
            <person name="Secka A."/>
            <person name="Antonio M."/>
            <person name="Oren A."/>
            <person name="Chaudhuri R.R."/>
            <person name="La Ragione R."/>
            <person name="Hildebrand F."/>
            <person name="Pallen M.J."/>
        </authorList>
    </citation>
    <scope>NUCLEOTIDE SEQUENCE</scope>
    <source>
        <strain evidence="3">CHK195-4489</strain>
    </source>
</reference>
<comment type="caution">
    <text evidence="3">The sequence shown here is derived from an EMBL/GenBank/DDBJ whole genome shotgun (WGS) entry which is preliminary data.</text>
</comment>
<dbReference type="Pfam" id="PF14691">
    <property type="entry name" value="Fer4_20"/>
    <property type="match status" value="1"/>
</dbReference>
<dbReference type="InterPro" id="IPR036188">
    <property type="entry name" value="FAD/NAD-bd_sf"/>
</dbReference>
<dbReference type="InterPro" id="IPR028261">
    <property type="entry name" value="DPD_II"/>
</dbReference>
<dbReference type="SUPFAM" id="SSF51971">
    <property type="entry name" value="Nucleotide-binding domain"/>
    <property type="match status" value="1"/>
</dbReference>
<dbReference type="PROSITE" id="PS51085">
    <property type="entry name" value="2FE2S_FER_2"/>
    <property type="match status" value="1"/>
</dbReference>
<feature type="non-terminal residue" evidence="3">
    <location>
        <position position="562"/>
    </location>
</feature>
<evidence type="ECO:0000256" key="1">
    <source>
        <dbReference type="SAM" id="MobiDB-lite"/>
    </source>
</evidence>
<dbReference type="Gene3D" id="3.50.50.60">
    <property type="entry name" value="FAD/NAD(P)-binding domain"/>
    <property type="match status" value="1"/>
</dbReference>
<dbReference type="CDD" id="cd00207">
    <property type="entry name" value="fer2"/>
    <property type="match status" value="1"/>
</dbReference>
<evidence type="ECO:0000313" key="4">
    <source>
        <dbReference type="Proteomes" id="UP000824089"/>
    </source>
</evidence>
<proteinExistence type="predicted"/>
<dbReference type="Gene3D" id="3.40.50.720">
    <property type="entry name" value="NAD(P)-binding Rossmann-like Domain"/>
    <property type="match status" value="1"/>
</dbReference>
<evidence type="ECO:0000259" key="2">
    <source>
        <dbReference type="PROSITE" id="PS51085"/>
    </source>
</evidence>
<dbReference type="EMBL" id="DVMM01000141">
    <property type="protein sequence ID" value="HIU29987.1"/>
    <property type="molecule type" value="Genomic_DNA"/>
</dbReference>
<dbReference type="GO" id="GO:0051536">
    <property type="term" value="F:iron-sulfur cluster binding"/>
    <property type="evidence" value="ECO:0007669"/>
    <property type="project" value="InterPro"/>
</dbReference>
<name>A0A9D1I8U2_9CLOT</name>
<dbReference type="Proteomes" id="UP000824089">
    <property type="component" value="Unassembled WGS sequence"/>
</dbReference>
<gene>
    <name evidence="3" type="ORF">IAD50_06805</name>
</gene>
<protein>
    <submittedName>
        <fullName evidence="3">FAD-dependent oxidoreductase</fullName>
    </submittedName>
</protein>